<name>A0ABV7PNE8_9BURK</name>
<organism evidence="2 3">
    <name type="scientific">Massilia haematophila</name>
    <dbReference type="NCBI Taxonomy" id="457923"/>
    <lineage>
        <taxon>Bacteria</taxon>
        <taxon>Pseudomonadati</taxon>
        <taxon>Pseudomonadota</taxon>
        <taxon>Betaproteobacteria</taxon>
        <taxon>Burkholderiales</taxon>
        <taxon>Oxalobacteraceae</taxon>
        <taxon>Telluria group</taxon>
        <taxon>Massilia</taxon>
    </lineage>
</organism>
<accession>A0ABV7PNE8</accession>
<keyword evidence="1" id="KW-0732">Signal</keyword>
<feature type="signal peptide" evidence="1">
    <location>
        <begin position="1"/>
        <end position="21"/>
    </location>
</feature>
<reference evidence="3" key="1">
    <citation type="journal article" date="2019" name="Int. J. Syst. Evol. Microbiol.">
        <title>The Global Catalogue of Microorganisms (GCM) 10K type strain sequencing project: providing services to taxonomists for standard genome sequencing and annotation.</title>
        <authorList>
            <consortium name="The Broad Institute Genomics Platform"/>
            <consortium name="The Broad Institute Genome Sequencing Center for Infectious Disease"/>
            <person name="Wu L."/>
            <person name="Ma J."/>
        </authorList>
    </citation>
    <scope>NUCLEOTIDE SEQUENCE [LARGE SCALE GENOMIC DNA]</scope>
    <source>
        <strain evidence="3">CCM 7480</strain>
    </source>
</reference>
<dbReference type="Pfam" id="PF11306">
    <property type="entry name" value="DUF3108"/>
    <property type="match status" value="1"/>
</dbReference>
<keyword evidence="3" id="KW-1185">Reference proteome</keyword>
<dbReference type="Proteomes" id="UP001595665">
    <property type="component" value="Unassembled WGS sequence"/>
</dbReference>
<protein>
    <submittedName>
        <fullName evidence="2">DUF3108 domain-containing protein</fullName>
    </submittedName>
</protein>
<evidence type="ECO:0000256" key="1">
    <source>
        <dbReference type="SAM" id="SignalP"/>
    </source>
</evidence>
<comment type="caution">
    <text evidence="2">The sequence shown here is derived from an EMBL/GenBank/DDBJ whole genome shotgun (WGS) entry which is preliminary data.</text>
</comment>
<evidence type="ECO:0000313" key="2">
    <source>
        <dbReference type="EMBL" id="MFC3460790.1"/>
    </source>
</evidence>
<dbReference type="InterPro" id="IPR021457">
    <property type="entry name" value="DUF3108"/>
</dbReference>
<dbReference type="EMBL" id="JBHRVV010000001">
    <property type="protein sequence ID" value="MFC3460790.1"/>
    <property type="molecule type" value="Genomic_DNA"/>
</dbReference>
<dbReference type="RefSeq" id="WP_312548021.1">
    <property type="nucleotide sequence ID" value="NZ_JBHRVV010000001.1"/>
</dbReference>
<sequence>MRGIAAGVLAMGLNAAVAAPAAPVKRAVELPPSADLAYELSAQQRGLGLKGDALITWRAGDGKYDVNVEARVALLGKLNEYRSQGTVDAYGLAPDTFTEKRYRKDPTTTTFDRESKTILLTEAKQPYAMQGGEQDRASVTWQLAAVARAAGEAKFKPGSEWTFVVTGRRDAEPWTFRVVKQEKIRTAMGELDTIHVKRERRDSRGDSVEIWLAPSQEWYPVKLRFEDERDTIDQTISRITRK</sequence>
<feature type="chain" id="PRO_5047106279" evidence="1">
    <location>
        <begin position="22"/>
        <end position="242"/>
    </location>
</feature>
<evidence type="ECO:0000313" key="3">
    <source>
        <dbReference type="Proteomes" id="UP001595665"/>
    </source>
</evidence>
<gene>
    <name evidence="2" type="ORF">ACFOPH_21465</name>
</gene>
<proteinExistence type="predicted"/>